<accession>A0AAV2G0E1</accession>
<name>A0AAV2G0E1_9ROSI</name>
<organism evidence="2 3">
    <name type="scientific">Linum trigynum</name>
    <dbReference type="NCBI Taxonomy" id="586398"/>
    <lineage>
        <taxon>Eukaryota</taxon>
        <taxon>Viridiplantae</taxon>
        <taxon>Streptophyta</taxon>
        <taxon>Embryophyta</taxon>
        <taxon>Tracheophyta</taxon>
        <taxon>Spermatophyta</taxon>
        <taxon>Magnoliopsida</taxon>
        <taxon>eudicotyledons</taxon>
        <taxon>Gunneridae</taxon>
        <taxon>Pentapetalae</taxon>
        <taxon>rosids</taxon>
        <taxon>fabids</taxon>
        <taxon>Malpighiales</taxon>
        <taxon>Linaceae</taxon>
        <taxon>Linum</taxon>
    </lineage>
</organism>
<keyword evidence="3" id="KW-1185">Reference proteome</keyword>
<dbReference type="AlphaFoldDB" id="A0AAV2G0E1"/>
<gene>
    <name evidence="2" type="ORF">LTRI10_LOCUS43602</name>
</gene>
<evidence type="ECO:0000313" key="3">
    <source>
        <dbReference type="Proteomes" id="UP001497516"/>
    </source>
</evidence>
<protein>
    <submittedName>
        <fullName evidence="2">Uncharacterized protein</fullName>
    </submittedName>
</protein>
<evidence type="ECO:0000256" key="1">
    <source>
        <dbReference type="SAM" id="MobiDB-lite"/>
    </source>
</evidence>
<feature type="compositionally biased region" description="Low complexity" evidence="1">
    <location>
        <begin position="1"/>
        <end position="13"/>
    </location>
</feature>
<sequence length="122" mass="14315">MTTEDTTDTIPDPTQHEERMAGMSGWADGTRKRFSEILQQDNWYIEELDSEDVAQAEKEEDEDTDEMENDHLCQTALFTAAEKIRWRREWRSALVVQGLGRRVSFLPLSRRLNFLWGRHGDL</sequence>
<feature type="compositionally biased region" description="Acidic residues" evidence="1">
    <location>
        <begin position="49"/>
        <end position="68"/>
    </location>
</feature>
<feature type="region of interest" description="Disordered" evidence="1">
    <location>
        <begin position="49"/>
        <end position="69"/>
    </location>
</feature>
<dbReference type="EMBL" id="OZ034820">
    <property type="protein sequence ID" value="CAL1403692.1"/>
    <property type="molecule type" value="Genomic_DNA"/>
</dbReference>
<proteinExistence type="predicted"/>
<dbReference type="Proteomes" id="UP001497516">
    <property type="component" value="Chromosome 7"/>
</dbReference>
<feature type="region of interest" description="Disordered" evidence="1">
    <location>
        <begin position="1"/>
        <end position="23"/>
    </location>
</feature>
<evidence type="ECO:0000313" key="2">
    <source>
        <dbReference type="EMBL" id="CAL1403692.1"/>
    </source>
</evidence>
<reference evidence="2 3" key="1">
    <citation type="submission" date="2024-04" db="EMBL/GenBank/DDBJ databases">
        <authorList>
            <person name="Fracassetti M."/>
        </authorList>
    </citation>
    <scope>NUCLEOTIDE SEQUENCE [LARGE SCALE GENOMIC DNA]</scope>
</reference>